<protein>
    <submittedName>
        <fullName evidence="7">ABC transporter substrate-binding lipoprotein YhfQ</fullName>
    </submittedName>
</protein>
<name>A0AAU7AUV9_9ACTN</name>
<organism evidence="7">
    <name type="scientific">Paraconexibacter sp. AEG42_29</name>
    <dbReference type="NCBI Taxonomy" id="2997339"/>
    <lineage>
        <taxon>Bacteria</taxon>
        <taxon>Bacillati</taxon>
        <taxon>Actinomycetota</taxon>
        <taxon>Thermoleophilia</taxon>
        <taxon>Solirubrobacterales</taxon>
        <taxon>Paraconexibacteraceae</taxon>
        <taxon>Paraconexibacter</taxon>
    </lineage>
</organism>
<comment type="similarity">
    <text evidence="2">Belongs to the bacterial solute-binding protein 8 family.</text>
</comment>
<dbReference type="PANTHER" id="PTHR30532">
    <property type="entry name" value="IRON III DICITRATE-BINDING PERIPLASMIC PROTEIN"/>
    <property type="match status" value="1"/>
</dbReference>
<dbReference type="RefSeq" id="WP_354701777.1">
    <property type="nucleotide sequence ID" value="NZ_CP114014.1"/>
</dbReference>
<gene>
    <name evidence="7" type="primary">yhfQ_1</name>
    <name evidence="7" type="ORF">DSM112329_02109</name>
</gene>
<dbReference type="PROSITE" id="PS51318">
    <property type="entry name" value="TAT"/>
    <property type="match status" value="1"/>
</dbReference>
<dbReference type="PROSITE" id="PS51257">
    <property type="entry name" value="PROKAR_LIPOPROTEIN"/>
    <property type="match status" value="1"/>
</dbReference>
<keyword evidence="7" id="KW-0449">Lipoprotein</keyword>
<dbReference type="AlphaFoldDB" id="A0AAU7AUV9"/>
<sequence length="349" mass="36559">MATRRPRDPAFSRRTLLAGGAAAGLGLALGACGSDDGSAPGTGAAVTPAPGTAFPVRVPHKFGTTTVRAAPKRVASVGGGDVDTLLALGIVPLVVPDIEPSWKADGGGVGPWSRPLLRGAEPTVVSSQEIGFEQIAAARPDLVSAVEFDLKRSDYDKLSDLAATIAPPKGFAAYTVPWDTMALQVGRSVGRLAAARKLVATARAQRTQAGRDNPAFARARTILVDPDDAGGVYVFAPGDVRSRFLEDIGLQPPAAVDSLFGEQFYAQISAERLDILDESDLIILVGSNTGPTKALLATRVWTQLKNVKSGRLVTITEPDLAIAMSYSSVLSTPYQLERLVPRVRRALAA</sequence>
<dbReference type="GO" id="GO:1901678">
    <property type="term" value="P:iron coordination entity transport"/>
    <property type="evidence" value="ECO:0007669"/>
    <property type="project" value="UniProtKB-ARBA"/>
</dbReference>
<dbReference type="EMBL" id="CP114014">
    <property type="protein sequence ID" value="XAY05263.1"/>
    <property type="molecule type" value="Genomic_DNA"/>
</dbReference>
<dbReference type="InterPro" id="IPR002491">
    <property type="entry name" value="ABC_transptr_periplasmic_BD"/>
</dbReference>
<dbReference type="GO" id="GO:0030288">
    <property type="term" value="C:outer membrane-bounded periplasmic space"/>
    <property type="evidence" value="ECO:0007669"/>
    <property type="project" value="TreeGrafter"/>
</dbReference>
<dbReference type="Pfam" id="PF01497">
    <property type="entry name" value="Peripla_BP_2"/>
    <property type="match status" value="1"/>
</dbReference>
<accession>A0AAU7AUV9</accession>
<dbReference type="InterPro" id="IPR006311">
    <property type="entry name" value="TAT_signal"/>
</dbReference>
<evidence type="ECO:0000256" key="1">
    <source>
        <dbReference type="ARBA" id="ARBA00004196"/>
    </source>
</evidence>
<evidence type="ECO:0000256" key="4">
    <source>
        <dbReference type="ARBA" id="ARBA00022729"/>
    </source>
</evidence>
<comment type="subcellular location">
    <subcellularLocation>
        <location evidence="1">Cell envelope</location>
    </subcellularLocation>
</comment>
<evidence type="ECO:0000256" key="5">
    <source>
        <dbReference type="SAM" id="SignalP"/>
    </source>
</evidence>
<dbReference type="KEGG" id="parq:DSM112329_02109"/>
<dbReference type="PROSITE" id="PS50983">
    <property type="entry name" value="FE_B12_PBP"/>
    <property type="match status" value="1"/>
</dbReference>
<feature type="signal peptide" evidence="5">
    <location>
        <begin position="1"/>
        <end position="33"/>
    </location>
</feature>
<proteinExistence type="inferred from homology"/>
<dbReference type="InterPro" id="IPR051313">
    <property type="entry name" value="Bact_iron-sidero_bind"/>
</dbReference>
<dbReference type="SUPFAM" id="SSF53807">
    <property type="entry name" value="Helical backbone' metal receptor"/>
    <property type="match status" value="1"/>
</dbReference>
<evidence type="ECO:0000256" key="2">
    <source>
        <dbReference type="ARBA" id="ARBA00008814"/>
    </source>
</evidence>
<keyword evidence="3" id="KW-0813">Transport</keyword>
<evidence type="ECO:0000256" key="3">
    <source>
        <dbReference type="ARBA" id="ARBA00022448"/>
    </source>
</evidence>
<dbReference type="Gene3D" id="3.40.50.1980">
    <property type="entry name" value="Nitrogenase molybdenum iron protein domain"/>
    <property type="match status" value="2"/>
</dbReference>
<dbReference type="PANTHER" id="PTHR30532:SF24">
    <property type="entry name" value="FERRIC ENTEROBACTIN-BINDING PERIPLASMIC PROTEIN FEPB"/>
    <property type="match status" value="1"/>
</dbReference>
<keyword evidence="4 5" id="KW-0732">Signal</keyword>
<feature type="chain" id="PRO_5043974949" evidence="5">
    <location>
        <begin position="34"/>
        <end position="349"/>
    </location>
</feature>
<feature type="domain" description="Fe/B12 periplasmic-binding" evidence="6">
    <location>
        <begin position="73"/>
        <end position="347"/>
    </location>
</feature>
<reference evidence="7" key="1">
    <citation type="submission" date="2022-12" db="EMBL/GenBank/DDBJ databases">
        <title>Paraconexibacter alkalitolerans sp. nov. and Baekduia alba sp. nov., isolated from soil and emended description of the genera Paraconexibacter (Chun et al., 2020) and Baekduia (An et al., 2020).</title>
        <authorList>
            <person name="Vieira S."/>
            <person name="Huber K.J."/>
            <person name="Geppert A."/>
            <person name="Wolf J."/>
            <person name="Neumann-Schaal M."/>
            <person name="Muesken M."/>
            <person name="Overmann J."/>
        </authorList>
    </citation>
    <scope>NUCLEOTIDE SEQUENCE</scope>
    <source>
        <strain evidence="7">AEG42_29</strain>
    </source>
</reference>
<evidence type="ECO:0000259" key="6">
    <source>
        <dbReference type="PROSITE" id="PS50983"/>
    </source>
</evidence>
<evidence type="ECO:0000313" key="7">
    <source>
        <dbReference type="EMBL" id="XAY05263.1"/>
    </source>
</evidence>